<dbReference type="GO" id="GO:0003949">
    <property type="term" value="F:1-(5-phosphoribosyl)-5-[(5-phosphoribosylamino)methylideneamino]imidazole-4-carboxamide isomerase activity"/>
    <property type="evidence" value="ECO:0007669"/>
    <property type="project" value="InterPro"/>
</dbReference>
<comment type="pathway">
    <text evidence="4">Amino-acid biosynthesis.</text>
</comment>
<dbReference type="PANTHER" id="PTHR43090:SF2">
    <property type="entry name" value="1-(5-PHOSPHORIBOSYL)-5-[(5-PHOSPHORIBOSYLAMINO)METHYLIDENEAMINO] IMIDAZOLE-4-CARBOXAMIDE ISOMERASE"/>
    <property type="match status" value="1"/>
</dbReference>
<gene>
    <name evidence="6" type="ORF">F6R98_18230</name>
</gene>
<evidence type="ECO:0000256" key="1">
    <source>
        <dbReference type="ARBA" id="ARBA00009667"/>
    </source>
</evidence>
<dbReference type="KEGG" id="mmob:F6R98_18230"/>
<dbReference type="Gene3D" id="3.20.20.70">
    <property type="entry name" value="Aldolase class I"/>
    <property type="match status" value="1"/>
</dbReference>
<dbReference type="InterPro" id="IPR044524">
    <property type="entry name" value="Isoase_HisA-like"/>
</dbReference>
<dbReference type="GO" id="GO:0000105">
    <property type="term" value="P:L-histidine biosynthetic process"/>
    <property type="evidence" value="ECO:0007669"/>
    <property type="project" value="UniProtKB-KW"/>
</dbReference>
<dbReference type="CDD" id="cd04723">
    <property type="entry name" value="HisA_HisF"/>
    <property type="match status" value="1"/>
</dbReference>
<keyword evidence="3 5" id="KW-0368">Histidine biosynthesis</keyword>
<dbReference type="RefSeq" id="WP_153250296.1">
    <property type="nucleotide sequence ID" value="NZ_CP044205.1"/>
</dbReference>
<comment type="similarity">
    <text evidence="1 5">Belongs to the HisA/HisF family.</text>
</comment>
<dbReference type="OrthoDB" id="8535539at2"/>
<evidence type="ECO:0000313" key="7">
    <source>
        <dbReference type="Proteomes" id="UP000325755"/>
    </source>
</evidence>
<dbReference type="EMBL" id="CP044205">
    <property type="protein sequence ID" value="QFY44331.1"/>
    <property type="molecule type" value="Genomic_DNA"/>
</dbReference>
<name>A0A5Q0BPV9_9GAMM</name>
<protein>
    <submittedName>
        <fullName evidence="6">HisA/HisF family protein</fullName>
    </submittedName>
</protein>
<dbReference type="GO" id="GO:0005737">
    <property type="term" value="C:cytoplasm"/>
    <property type="evidence" value="ECO:0007669"/>
    <property type="project" value="TreeGrafter"/>
</dbReference>
<dbReference type="GO" id="GO:0000162">
    <property type="term" value="P:L-tryptophan biosynthetic process"/>
    <property type="evidence" value="ECO:0007669"/>
    <property type="project" value="TreeGrafter"/>
</dbReference>
<keyword evidence="7" id="KW-1185">Reference proteome</keyword>
<dbReference type="InterPro" id="IPR013785">
    <property type="entry name" value="Aldolase_TIM"/>
</dbReference>
<keyword evidence="2 5" id="KW-0028">Amino-acid biosynthesis</keyword>
<proteinExistence type="inferred from homology"/>
<organism evidence="6 7">
    <name type="scientific">Candidatus Methylospira mobilis</name>
    <dbReference type="NCBI Taxonomy" id="1808979"/>
    <lineage>
        <taxon>Bacteria</taxon>
        <taxon>Pseudomonadati</taxon>
        <taxon>Pseudomonadota</taxon>
        <taxon>Gammaproteobacteria</taxon>
        <taxon>Methylococcales</taxon>
        <taxon>Methylococcaceae</taxon>
        <taxon>Candidatus Methylospira</taxon>
    </lineage>
</organism>
<dbReference type="Proteomes" id="UP000325755">
    <property type="component" value="Chromosome"/>
</dbReference>
<evidence type="ECO:0000256" key="5">
    <source>
        <dbReference type="RuleBase" id="RU003657"/>
    </source>
</evidence>
<dbReference type="SUPFAM" id="SSF51366">
    <property type="entry name" value="Ribulose-phoshate binding barrel"/>
    <property type="match status" value="1"/>
</dbReference>
<accession>A0A5Q0BPV9</accession>
<dbReference type="AlphaFoldDB" id="A0A5Q0BPV9"/>
<dbReference type="InParanoid" id="A0A5Q0BPV9"/>
<evidence type="ECO:0000256" key="2">
    <source>
        <dbReference type="ARBA" id="ARBA00022605"/>
    </source>
</evidence>
<dbReference type="PANTHER" id="PTHR43090">
    <property type="entry name" value="1-(5-PHOSPHORIBOSYL)-5-[(5-PHOSPHORIBOSYLAMINO)METHYLIDENEAMINO] IMIDAZOLE-4-CARBOXAMIDE ISOMERASE"/>
    <property type="match status" value="1"/>
</dbReference>
<reference evidence="6 7" key="1">
    <citation type="submission" date="2019-09" db="EMBL/GenBank/DDBJ databases">
        <title>Ecophysiology of the spiral-shaped methanotroph Methylospira mobilis as revealed by the complete genome sequence.</title>
        <authorList>
            <person name="Oshkin I.Y."/>
            <person name="Dedysh S.N."/>
            <person name="Miroshnikov K."/>
            <person name="Danilova O.V."/>
            <person name="Hakobyan A."/>
            <person name="Liesack W."/>
        </authorList>
    </citation>
    <scope>NUCLEOTIDE SEQUENCE [LARGE SCALE GENOMIC DNA]</scope>
    <source>
        <strain evidence="6 7">Shm1</strain>
    </source>
</reference>
<dbReference type="InterPro" id="IPR006062">
    <property type="entry name" value="His_biosynth"/>
</dbReference>
<sequence length="223" mass="23982">MKIIPVIDLLGGQVVHAVKGQRALYQPLKSTLCSGCEPVAVANALLRHTRSETLYIADLDALTENKPQTQLIHTLRTELPGVELWLDSGYPPSVKACPGLRPVIGSESLDSDTWKRLQSSPVKSWILSLDFFNGAPKGYAGVQAQAEGWPDHVIVMSLDNVGSFNGPDWLQLENMLTRKPPHCSIIAAGGVRHHADISRLSQMGISAVLAASALHAGIELAAL</sequence>
<dbReference type="InterPro" id="IPR011060">
    <property type="entry name" value="RibuloseP-bd_barrel"/>
</dbReference>
<evidence type="ECO:0000256" key="3">
    <source>
        <dbReference type="ARBA" id="ARBA00023102"/>
    </source>
</evidence>
<evidence type="ECO:0000313" key="6">
    <source>
        <dbReference type="EMBL" id="QFY44331.1"/>
    </source>
</evidence>
<evidence type="ECO:0000256" key="4">
    <source>
        <dbReference type="ARBA" id="ARBA00029440"/>
    </source>
</evidence>
<dbReference type="Pfam" id="PF00977">
    <property type="entry name" value="His_biosynth"/>
    <property type="match status" value="2"/>
</dbReference>